<proteinExistence type="predicted"/>
<dbReference type="AlphaFoldDB" id="A0A5S9QWS3"/>
<evidence type="ECO:0000313" key="2">
    <source>
        <dbReference type="Proteomes" id="UP000441399"/>
    </source>
</evidence>
<dbReference type="Proteomes" id="UP000441399">
    <property type="component" value="Unassembled WGS sequence"/>
</dbReference>
<name>A0A5S9QWS3_9GAMM</name>
<reference evidence="1 2" key="1">
    <citation type="submission" date="2019-11" db="EMBL/GenBank/DDBJ databases">
        <authorList>
            <person name="Holert J."/>
        </authorList>
    </citation>
    <scope>NUCLEOTIDE SEQUENCE [LARGE SCALE GENOMIC DNA]</scope>
    <source>
        <strain evidence="1">SB11_3</strain>
    </source>
</reference>
<organism evidence="1 2">
    <name type="scientific">BD1-7 clade bacterium</name>
    <dbReference type="NCBI Taxonomy" id="2029982"/>
    <lineage>
        <taxon>Bacteria</taxon>
        <taxon>Pseudomonadati</taxon>
        <taxon>Pseudomonadota</taxon>
        <taxon>Gammaproteobacteria</taxon>
        <taxon>Cellvibrionales</taxon>
        <taxon>Spongiibacteraceae</taxon>
        <taxon>BD1-7 clade</taxon>
    </lineage>
</organism>
<accession>A0A5S9QWS3</accession>
<evidence type="ECO:0000313" key="1">
    <source>
        <dbReference type="EMBL" id="CAA0123046.1"/>
    </source>
</evidence>
<protein>
    <submittedName>
        <fullName evidence="1">Uncharacterized protein</fullName>
    </submittedName>
</protein>
<gene>
    <name evidence="1" type="ORF">OPDIPICF_02769</name>
</gene>
<sequence length="45" mass="5060">MKINRGVEICARDIEIRLNLTDASADGGVVWHSAPAKHEAFEQYF</sequence>
<dbReference type="EMBL" id="CACSIO010000045">
    <property type="protein sequence ID" value="CAA0123046.1"/>
    <property type="molecule type" value="Genomic_DNA"/>
</dbReference>
<keyword evidence="2" id="KW-1185">Reference proteome</keyword>